<feature type="region of interest" description="Disordered" evidence="1">
    <location>
        <begin position="182"/>
        <end position="209"/>
    </location>
</feature>
<dbReference type="EMBL" id="JABANM010010961">
    <property type="protein sequence ID" value="KAF4738479.1"/>
    <property type="molecule type" value="Genomic_DNA"/>
</dbReference>
<feature type="compositionally biased region" description="Basic and acidic residues" evidence="1">
    <location>
        <begin position="183"/>
        <end position="204"/>
    </location>
</feature>
<gene>
    <name evidence="2" type="ORF">FOZ62_001826</name>
</gene>
<reference evidence="2 3" key="1">
    <citation type="submission" date="2020-04" db="EMBL/GenBank/DDBJ databases">
        <title>Perkinsus olseni comparative genomics.</title>
        <authorList>
            <person name="Bogema D.R."/>
        </authorList>
    </citation>
    <scope>NUCLEOTIDE SEQUENCE [LARGE SCALE GENOMIC DNA]</scope>
    <source>
        <strain evidence="2">ATCC PRA-205</strain>
    </source>
</reference>
<comment type="caution">
    <text evidence="2">The sequence shown here is derived from an EMBL/GenBank/DDBJ whole genome shotgun (WGS) entry which is preliminary data.</text>
</comment>
<feature type="non-terminal residue" evidence="2">
    <location>
        <position position="315"/>
    </location>
</feature>
<dbReference type="AlphaFoldDB" id="A0A7J6SZS4"/>
<dbReference type="Proteomes" id="UP000574390">
    <property type="component" value="Unassembled WGS sequence"/>
</dbReference>
<evidence type="ECO:0000313" key="3">
    <source>
        <dbReference type="Proteomes" id="UP000574390"/>
    </source>
</evidence>
<feature type="region of interest" description="Disordered" evidence="1">
    <location>
        <begin position="248"/>
        <end position="292"/>
    </location>
</feature>
<name>A0A7J6SZS4_PEROL</name>
<evidence type="ECO:0000313" key="2">
    <source>
        <dbReference type="EMBL" id="KAF4738479.1"/>
    </source>
</evidence>
<protein>
    <submittedName>
        <fullName evidence="2">Uncharacterized protein</fullName>
    </submittedName>
</protein>
<sequence>MAVDQQHQYRRSPNLTLESSAMHSALSWPDTPITGAPSSALHLHHPGALPRRRHCENAPVGKAWDSRYSVMYSGRGVRRSLRNGLYDAETSKPVAPYGNEENEGPRLASECTETWGDLKTSLLGVRVVGEGCDCLIRIDVENRLRHIAAGQHLAVVVADAPLYRAVDIGACSIVEVLESASFKTKEESQPTSSERKHMPSDDTPRNVISGEGMDIIRNLGSLPRRGSGCVHVCDSSVAFDILRFSGAAEPAEPSPETTATALGYSPRSRRAPAVDDAGLGSSKICRSSPEELHSTVRNTNVLGGAFRPPPCAAML</sequence>
<organism evidence="2 3">
    <name type="scientific">Perkinsus olseni</name>
    <name type="common">Perkinsus atlanticus</name>
    <dbReference type="NCBI Taxonomy" id="32597"/>
    <lineage>
        <taxon>Eukaryota</taxon>
        <taxon>Sar</taxon>
        <taxon>Alveolata</taxon>
        <taxon>Perkinsozoa</taxon>
        <taxon>Perkinsea</taxon>
        <taxon>Perkinsida</taxon>
        <taxon>Perkinsidae</taxon>
        <taxon>Perkinsus</taxon>
    </lineage>
</organism>
<evidence type="ECO:0000256" key="1">
    <source>
        <dbReference type="SAM" id="MobiDB-lite"/>
    </source>
</evidence>
<accession>A0A7J6SZS4</accession>
<proteinExistence type="predicted"/>